<proteinExistence type="predicted"/>
<dbReference type="EMBL" id="JAAXOS010000029">
    <property type="protein sequence ID" value="NKY31284.1"/>
    <property type="molecule type" value="Genomic_DNA"/>
</dbReference>
<accession>A0A7X6R767</accession>
<dbReference type="NCBIfam" id="TIGR04267">
    <property type="entry name" value="mod_HExxH"/>
    <property type="match status" value="1"/>
</dbReference>
<comment type="caution">
    <text evidence="1">The sequence shown here is derived from an EMBL/GenBank/DDBJ whole genome shotgun (WGS) entry which is preliminary data.</text>
</comment>
<gene>
    <name evidence="1" type="ORF">HGB38_34565</name>
</gene>
<keyword evidence="2" id="KW-1185">Reference proteome</keyword>
<reference evidence="1 2" key="1">
    <citation type="submission" date="2020-04" db="EMBL/GenBank/DDBJ databases">
        <title>MicrobeNet Type strains.</title>
        <authorList>
            <person name="Nicholson A.C."/>
        </authorList>
    </citation>
    <scope>NUCLEOTIDE SEQUENCE [LARGE SCALE GENOMIC DNA]</scope>
    <source>
        <strain evidence="1 2">DSM 44956</strain>
    </source>
</reference>
<dbReference type="Proteomes" id="UP000540698">
    <property type="component" value="Unassembled WGS sequence"/>
</dbReference>
<name>A0A7X6R767_9NOCA</name>
<evidence type="ECO:0000313" key="2">
    <source>
        <dbReference type="Proteomes" id="UP000540698"/>
    </source>
</evidence>
<protein>
    <submittedName>
        <fullName evidence="1">HEXXH motif domain-containing protein</fullName>
    </submittedName>
</protein>
<dbReference type="RefSeq" id="WP_062976780.1">
    <property type="nucleotide sequence ID" value="NZ_JAAXOS010000029.1"/>
</dbReference>
<dbReference type="InterPro" id="IPR026337">
    <property type="entry name" value="AKG_HExxH"/>
</dbReference>
<sequence length="301" mass="33433">MDELAMVFRFDRIADLHRTRTRSIRSVLSGAPEQTSDGTALEYALAHHFLEGAELAARGGDRDTLAWYRTYITAPPPHWSVPTNLGPRITQSPEPATLRRSPIAETPYHLLGPDTESAPPSALALATSAFDVATEFGFGDLVAQHAPIVCLLIERSLEDALNSWTITRLPGTVFLDHVGEPTILARDLIHEAGHNWLNDALTATGITIDDEHSYHSPWKNTQRPTFGYLHSCWAFPLTMIFAARASAHAIEQVRTVLTAYLAQHRDKLATTTHDHNQALTAVTDPDLRERLRAVREMARKL</sequence>
<organism evidence="1 2">
    <name type="scientific">Nocardia gamkensis</name>
    <dbReference type="NCBI Taxonomy" id="352869"/>
    <lineage>
        <taxon>Bacteria</taxon>
        <taxon>Bacillati</taxon>
        <taxon>Actinomycetota</taxon>
        <taxon>Actinomycetes</taxon>
        <taxon>Mycobacteriales</taxon>
        <taxon>Nocardiaceae</taxon>
        <taxon>Nocardia</taxon>
    </lineage>
</organism>
<dbReference type="AlphaFoldDB" id="A0A7X6R767"/>
<evidence type="ECO:0000313" key="1">
    <source>
        <dbReference type="EMBL" id="NKY31284.1"/>
    </source>
</evidence>